<name>A0AAN8EM20_TRICO</name>
<reference evidence="1 2" key="1">
    <citation type="submission" date="2019-10" db="EMBL/GenBank/DDBJ databases">
        <title>Assembly and Annotation for the nematode Trichostrongylus colubriformis.</title>
        <authorList>
            <person name="Martin J."/>
        </authorList>
    </citation>
    <scope>NUCLEOTIDE SEQUENCE [LARGE SCALE GENOMIC DNA]</scope>
    <source>
        <strain evidence="1">G859</strain>
        <tissue evidence="1">Whole worm</tissue>
    </source>
</reference>
<sequence length="86" mass="9897">MEFNLYCMNKMSHIYKTRKSMPISLSLMLLNCSDSVRPYTTSGDSLLRAGPMSKSQIEPCITFLDTATRKRKQLRCVRAKNSELCR</sequence>
<evidence type="ECO:0000313" key="1">
    <source>
        <dbReference type="EMBL" id="KAK5964151.1"/>
    </source>
</evidence>
<gene>
    <name evidence="1" type="ORF">GCK32_018701</name>
</gene>
<accession>A0AAN8EM20</accession>
<evidence type="ECO:0000313" key="2">
    <source>
        <dbReference type="Proteomes" id="UP001331761"/>
    </source>
</evidence>
<comment type="caution">
    <text evidence="1">The sequence shown here is derived from an EMBL/GenBank/DDBJ whole genome shotgun (WGS) entry which is preliminary data.</text>
</comment>
<organism evidence="1 2">
    <name type="scientific">Trichostrongylus colubriformis</name>
    <name type="common">Black scour worm</name>
    <dbReference type="NCBI Taxonomy" id="6319"/>
    <lineage>
        <taxon>Eukaryota</taxon>
        <taxon>Metazoa</taxon>
        <taxon>Ecdysozoa</taxon>
        <taxon>Nematoda</taxon>
        <taxon>Chromadorea</taxon>
        <taxon>Rhabditida</taxon>
        <taxon>Rhabditina</taxon>
        <taxon>Rhabditomorpha</taxon>
        <taxon>Strongyloidea</taxon>
        <taxon>Trichostrongylidae</taxon>
        <taxon>Trichostrongylus</taxon>
    </lineage>
</organism>
<dbReference type="EMBL" id="WIXE01026158">
    <property type="protein sequence ID" value="KAK5964151.1"/>
    <property type="molecule type" value="Genomic_DNA"/>
</dbReference>
<proteinExistence type="predicted"/>
<keyword evidence="2" id="KW-1185">Reference proteome</keyword>
<dbReference type="Proteomes" id="UP001331761">
    <property type="component" value="Unassembled WGS sequence"/>
</dbReference>
<dbReference type="AlphaFoldDB" id="A0AAN8EM20"/>
<protein>
    <submittedName>
        <fullName evidence="1">Uncharacterized protein</fullName>
    </submittedName>
</protein>